<keyword evidence="1" id="KW-1005">Bacterial flagellum biogenesis</keyword>
<feature type="region of interest" description="Disordered" evidence="2">
    <location>
        <begin position="139"/>
        <end position="158"/>
    </location>
</feature>
<dbReference type="InterPro" id="IPR036679">
    <property type="entry name" value="FlgN-like_sf"/>
</dbReference>
<dbReference type="SUPFAM" id="SSF140566">
    <property type="entry name" value="FlgN-like"/>
    <property type="match status" value="1"/>
</dbReference>
<keyword evidence="3" id="KW-0282">Flagellum</keyword>
<proteinExistence type="predicted"/>
<keyword evidence="4" id="KW-1185">Reference proteome</keyword>
<dbReference type="InterPro" id="IPR007809">
    <property type="entry name" value="FlgN-like"/>
</dbReference>
<dbReference type="EMBL" id="JBHTKK010000026">
    <property type="protein sequence ID" value="MFD1067698.1"/>
    <property type="molecule type" value="Genomic_DNA"/>
</dbReference>
<gene>
    <name evidence="3" type="ORF">ACFQ19_16945</name>
</gene>
<sequence>MQLIHAVNDLTATHSDLLALSKQKTEALTNNHLDAFQGLLVQERKLTRQLEQQEEIRQGAAEAWNKKQPHPAASLTITEMLHRLDGEEKENLEKAAVALTDTITALKRQEQLNKTLLEESMKFVQLSMELVNPTIQSMNYGAGSSEKVSGRSLFDSKA</sequence>
<dbReference type="Pfam" id="PF05130">
    <property type="entry name" value="FlgN"/>
    <property type="match status" value="1"/>
</dbReference>
<accession>A0ABW3NK27</accession>
<evidence type="ECO:0000313" key="4">
    <source>
        <dbReference type="Proteomes" id="UP001597041"/>
    </source>
</evidence>
<dbReference type="RefSeq" id="WP_379593876.1">
    <property type="nucleotide sequence ID" value="NZ_JBHTKK010000026.1"/>
</dbReference>
<comment type="caution">
    <text evidence="3">The sequence shown here is derived from an EMBL/GenBank/DDBJ whole genome shotgun (WGS) entry which is preliminary data.</text>
</comment>
<keyword evidence="3" id="KW-0969">Cilium</keyword>
<evidence type="ECO:0000313" key="3">
    <source>
        <dbReference type="EMBL" id="MFD1067698.1"/>
    </source>
</evidence>
<evidence type="ECO:0000256" key="2">
    <source>
        <dbReference type="SAM" id="MobiDB-lite"/>
    </source>
</evidence>
<keyword evidence="3" id="KW-0966">Cell projection</keyword>
<protein>
    <submittedName>
        <fullName evidence="3">Flagellar protein FlgN</fullName>
    </submittedName>
</protein>
<dbReference type="Proteomes" id="UP001597041">
    <property type="component" value="Unassembled WGS sequence"/>
</dbReference>
<reference evidence="4" key="1">
    <citation type="journal article" date="2019" name="Int. J. Syst. Evol. Microbiol.">
        <title>The Global Catalogue of Microorganisms (GCM) 10K type strain sequencing project: providing services to taxonomists for standard genome sequencing and annotation.</title>
        <authorList>
            <consortium name="The Broad Institute Genomics Platform"/>
            <consortium name="The Broad Institute Genome Sequencing Center for Infectious Disease"/>
            <person name="Wu L."/>
            <person name="Ma J."/>
        </authorList>
    </citation>
    <scope>NUCLEOTIDE SEQUENCE [LARGE SCALE GENOMIC DNA]</scope>
    <source>
        <strain evidence="4">CCUG 56608</strain>
    </source>
</reference>
<dbReference type="Gene3D" id="1.20.58.300">
    <property type="entry name" value="FlgN-like"/>
    <property type="match status" value="1"/>
</dbReference>
<evidence type="ECO:0000256" key="1">
    <source>
        <dbReference type="ARBA" id="ARBA00022795"/>
    </source>
</evidence>
<organism evidence="3 4">
    <name type="scientific">Oceanobacillus locisalsi</name>
    <dbReference type="NCBI Taxonomy" id="546107"/>
    <lineage>
        <taxon>Bacteria</taxon>
        <taxon>Bacillati</taxon>
        <taxon>Bacillota</taxon>
        <taxon>Bacilli</taxon>
        <taxon>Bacillales</taxon>
        <taxon>Bacillaceae</taxon>
        <taxon>Oceanobacillus</taxon>
    </lineage>
</organism>
<name>A0ABW3NK27_9BACI</name>